<keyword evidence="2 3" id="KW-0378">Hydrolase</keyword>
<dbReference type="InterPro" id="IPR050309">
    <property type="entry name" value="Type-B_Carboxylest/Lipase"/>
</dbReference>
<proteinExistence type="inferred from homology"/>
<dbReference type="SUPFAM" id="SSF53474">
    <property type="entry name" value="alpha/beta-Hydrolases"/>
    <property type="match status" value="1"/>
</dbReference>
<name>A0ABR2ULE0_9PEZI</name>
<accession>A0ABR2ULE0</accession>
<comment type="caution">
    <text evidence="5">The sequence shown here is derived from an EMBL/GenBank/DDBJ whole genome shotgun (WGS) entry which is preliminary data.</text>
</comment>
<dbReference type="Pfam" id="PF00135">
    <property type="entry name" value="COesterase"/>
    <property type="match status" value="1"/>
</dbReference>
<evidence type="ECO:0000259" key="4">
    <source>
        <dbReference type="Pfam" id="PF00135"/>
    </source>
</evidence>
<comment type="similarity">
    <text evidence="1 3">Belongs to the type-B carboxylesterase/lipase family.</text>
</comment>
<dbReference type="EMBL" id="JARVKF010000416">
    <property type="protein sequence ID" value="KAK9415445.1"/>
    <property type="molecule type" value="Genomic_DNA"/>
</dbReference>
<dbReference type="InterPro" id="IPR029058">
    <property type="entry name" value="AB_hydrolase_fold"/>
</dbReference>
<evidence type="ECO:0000256" key="3">
    <source>
        <dbReference type="RuleBase" id="RU361235"/>
    </source>
</evidence>
<feature type="domain" description="Carboxylesterase type B" evidence="4">
    <location>
        <begin position="9"/>
        <end position="466"/>
    </location>
</feature>
<dbReference type="Proteomes" id="UP001408356">
    <property type="component" value="Unassembled WGS sequence"/>
</dbReference>
<evidence type="ECO:0000256" key="1">
    <source>
        <dbReference type="ARBA" id="ARBA00005964"/>
    </source>
</evidence>
<reference evidence="5 6" key="1">
    <citation type="journal article" date="2024" name="J. Plant Pathol.">
        <title>Sequence and assembly of the genome of Seiridium unicorne, isolate CBS 538.82, causal agent of cypress canker disease.</title>
        <authorList>
            <person name="Scali E."/>
            <person name="Rocca G.D."/>
            <person name="Danti R."/>
            <person name="Garbelotto M."/>
            <person name="Barberini S."/>
            <person name="Baroncelli R."/>
            <person name="Emiliani G."/>
        </authorList>
    </citation>
    <scope>NUCLEOTIDE SEQUENCE [LARGE SCALE GENOMIC DNA]</scope>
    <source>
        <strain evidence="5 6">BM-138-508</strain>
    </source>
</reference>
<sequence length="528" mass="57108">MANFEHPRLGALKGITQDGVTSFRGLKYASLEHAFAEPVVSAVKADKAVHATRYGPASTHPPVGCDMELSLIQKSLPHDPITTSAADCLNLNVVVPEKRNASLPVFVFIHGGGFRIGANSWPQSDLAKFVKLSQDINKPVVGVNINYRLGVYGFLDSAKLRQAGVKANRGLRDQRAALEWVQQNIAAFGGDPSQVTVIGQSAGGVSCTFHLQSREPLFQQFVSMGGTALLMKPLPPQITDATYAGVLKAVQVDEAASPQEQLKGLLSVAPETFLSAVGPDLPLLPAIDGEIITSEVSFSKWTDSISSTAPGTSWCRRAMIGDCQNDAMIMTYALMPRKAGIAAAFEKTMTKFVSSEKNGLAPIYEGYNINTDISDDEAMANILKYINDIAFYAPVQILAKAWPKSAFVYHFNEPNPWDGPFKGQSTHILDVAFLFQNFNEYLEPAQVESAKDFARDVITFINGEDPYPVHDSGAGGAQVYGPPVQPGQGFVKSQDPAEYGRRALVWDLAQKYGLDSLSFSVDMILAGQ</sequence>
<protein>
    <recommendedName>
        <fullName evidence="3">Carboxylic ester hydrolase</fullName>
        <ecNumber evidence="3">3.1.1.-</ecNumber>
    </recommendedName>
</protein>
<dbReference type="Gene3D" id="3.40.50.1820">
    <property type="entry name" value="alpha/beta hydrolase"/>
    <property type="match status" value="1"/>
</dbReference>
<dbReference type="InterPro" id="IPR002018">
    <property type="entry name" value="CarbesteraseB"/>
</dbReference>
<dbReference type="EC" id="3.1.1.-" evidence="3"/>
<evidence type="ECO:0000256" key="2">
    <source>
        <dbReference type="ARBA" id="ARBA00022801"/>
    </source>
</evidence>
<dbReference type="PROSITE" id="PS00122">
    <property type="entry name" value="CARBOXYLESTERASE_B_1"/>
    <property type="match status" value="1"/>
</dbReference>
<gene>
    <name evidence="5" type="ORF">SUNI508_10469</name>
</gene>
<dbReference type="InterPro" id="IPR019826">
    <property type="entry name" value="Carboxylesterase_B_AS"/>
</dbReference>
<dbReference type="PANTHER" id="PTHR11559">
    <property type="entry name" value="CARBOXYLESTERASE"/>
    <property type="match status" value="1"/>
</dbReference>
<keyword evidence="6" id="KW-1185">Reference proteome</keyword>
<organism evidence="5 6">
    <name type="scientific">Seiridium unicorne</name>
    <dbReference type="NCBI Taxonomy" id="138068"/>
    <lineage>
        <taxon>Eukaryota</taxon>
        <taxon>Fungi</taxon>
        <taxon>Dikarya</taxon>
        <taxon>Ascomycota</taxon>
        <taxon>Pezizomycotina</taxon>
        <taxon>Sordariomycetes</taxon>
        <taxon>Xylariomycetidae</taxon>
        <taxon>Amphisphaeriales</taxon>
        <taxon>Sporocadaceae</taxon>
        <taxon>Seiridium</taxon>
    </lineage>
</organism>
<evidence type="ECO:0000313" key="6">
    <source>
        <dbReference type="Proteomes" id="UP001408356"/>
    </source>
</evidence>
<evidence type="ECO:0000313" key="5">
    <source>
        <dbReference type="EMBL" id="KAK9415445.1"/>
    </source>
</evidence>